<proteinExistence type="predicted"/>
<evidence type="ECO:0000256" key="2">
    <source>
        <dbReference type="ARBA" id="ARBA00022737"/>
    </source>
</evidence>
<name>A0A8H4T624_9HYPO</name>
<feature type="compositionally biased region" description="Low complexity" evidence="4">
    <location>
        <begin position="42"/>
        <end position="51"/>
    </location>
</feature>
<reference evidence="8" key="1">
    <citation type="journal article" date="2020" name="BMC Genomics">
        <title>Correction to: Identification and distribution of gene clusters required for synthesis of sphingolipid metabolism inhibitors in diverse species of the filamentous fungus Fusarium.</title>
        <authorList>
            <person name="Kim H.S."/>
            <person name="Lohmar J.M."/>
            <person name="Busman M."/>
            <person name="Brown D.W."/>
            <person name="Naumann T.A."/>
            <person name="Divon H.H."/>
            <person name="Lysoe E."/>
            <person name="Uhlig S."/>
            <person name="Proctor R.H."/>
        </authorList>
    </citation>
    <scope>NUCLEOTIDE SEQUENCE</scope>
    <source>
        <strain evidence="8">NRRL 45417</strain>
    </source>
</reference>
<evidence type="ECO:0000259" key="6">
    <source>
        <dbReference type="Pfam" id="PF17100"/>
    </source>
</evidence>
<accession>A0A8H4T624</accession>
<keyword evidence="2" id="KW-0677">Repeat</keyword>
<evidence type="ECO:0000313" key="8">
    <source>
        <dbReference type="EMBL" id="KAF4951958.1"/>
    </source>
</evidence>
<feature type="repeat" description="WD" evidence="3">
    <location>
        <begin position="1068"/>
        <end position="1109"/>
    </location>
</feature>
<evidence type="ECO:0000256" key="1">
    <source>
        <dbReference type="ARBA" id="ARBA00022574"/>
    </source>
</evidence>
<feature type="region of interest" description="Disordered" evidence="4">
    <location>
        <begin position="1"/>
        <end position="111"/>
    </location>
</feature>
<feature type="compositionally biased region" description="Basic residues" evidence="4">
    <location>
        <begin position="22"/>
        <end position="41"/>
    </location>
</feature>
<dbReference type="PROSITE" id="PS50082">
    <property type="entry name" value="WD_REPEATS_2"/>
    <property type="match status" value="2"/>
</dbReference>
<organism evidence="8 9">
    <name type="scientific">Fusarium gaditjirri</name>
    <dbReference type="NCBI Taxonomy" id="282569"/>
    <lineage>
        <taxon>Eukaryota</taxon>
        <taxon>Fungi</taxon>
        <taxon>Dikarya</taxon>
        <taxon>Ascomycota</taxon>
        <taxon>Pezizomycotina</taxon>
        <taxon>Sordariomycetes</taxon>
        <taxon>Hypocreomycetidae</taxon>
        <taxon>Hypocreales</taxon>
        <taxon>Nectriaceae</taxon>
        <taxon>Fusarium</taxon>
        <taxon>Fusarium nisikadoi species complex</taxon>
    </lineage>
</organism>
<dbReference type="InterPro" id="IPR027417">
    <property type="entry name" value="P-loop_NTPase"/>
</dbReference>
<dbReference type="InterPro" id="IPR015943">
    <property type="entry name" value="WD40/YVTN_repeat-like_dom_sf"/>
</dbReference>
<feature type="compositionally biased region" description="Basic and acidic residues" evidence="4">
    <location>
        <begin position="90"/>
        <end position="99"/>
    </location>
</feature>
<feature type="compositionally biased region" description="Polar residues" evidence="4">
    <location>
        <begin position="74"/>
        <end position="89"/>
    </location>
</feature>
<evidence type="ECO:0000256" key="3">
    <source>
        <dbReference type="PROSITE-ProRule" id="PRU00221"/>
    </source>
</evidence>
<dbReference type="PROSITE" id="PS00678">
    <property type="entry name" value="WD_REPEATS_1"/>
    <property type="match status" value="1"/>
</dbReference>
<dbReference type="SUPFAM" id="SSF50978">
    <property type="entry name" value="WD40 repeat-like"/>
    <property type="match status" value="2"/>
</dbReference>
<feature type="compositionally biased region" description="Polar residues" evidence="4">
    <location>
        <begin position="100"/>
        <end position="109"/>
    </location>
</feature>
<comment type="caution">
    <text evidence="8">The sequence shown here is derived from an EMBL/GenBank/DDBJ whole genome shotgun (WGS) entry which is preliminary data.</text>
</comment>
<keyword evidence="5" id="KW-0812">Transmembrane</keyword>
<dbReference type="Gene3D" id="3.40.50.300">
    <property type="entry name" value="P-loop containing nucleotide triphosphate hydrolases"/>
    <property type="match status" value="1"/>
</dbReference>
<feature type="transmembrane region" description="Helical" evidence="5">
    <location>
        <begin position="1689"/>
        <end position="1716"/>
    </location>
</feature>
<keyword evidence="5" id="KW-1133">Transmembrane helix</keyword>
<dbReference type="Pfam" id="PF00400">
    <property type="entry name" value="WD40"/>
    <property type="match status" value="2"/>
</dbReference>
<gene>
    <name evidence="8" type="ORF">FGADI_7074</name>
</gene>
<dbReference type="Pfam" id="PF24883">
    <property type="entry name" value="NPHP3_N"/>
    <property type="match status" value="1"/>
</dbReference>
<evidence type="ECO:0000259" key="7">
    <source>
        <dbReference type="Pfam" id="PF24883"/>
    </source>
</evidence>
<keyword evidence="1 3" id="KW-0853">WD repeat</keyword>
<dbReference type="InterPro" id="IPR036322">
    <property type="entry name" value="WD40_repeat_dom_sf"/>
</dbReference>
<keyword evidence="5" id="KW-0472">Membrane</keyword>
<dbReference type="InterPro" id="IPR056884">
    <property type="entry name" value="NPHP3-like_N"/>
</dbReference>
<evidence type="ECO:0000313" key="9">
    <source>
        <dbReference type="Proteomes" id="UP000604273"/>
    </source>
</evidence>
<dbReference type="Proteomes" id="UP000604273">
    <property type="component" value="Unassembled WGS sequence"/>
</dbReference>
<dbReference type="SMART" id="SM00320">
    <property type="entry name" value="WD40"/>
    <property type="match status" value="8"/>
</dbReference>
<evidence type="ECO:0000256" key="4">
    <source>
        <dbReference type="SAM" id="MobiDB-lite"/>
    </source>
</evidence>
<sequence>MTSPETTDVQGKPDVPQSRLKQLGRKVKIKMTRPRSRKQKSRPSSSNRPSRVSTFSDPATHKALPRRPTMIGNKKNSPRTISPTDSPPSESRDKVEQSKEASVSESNDAVSRPANASLWAQAYREAKNDPKFVKLLESYKEFLAKRYGLSENESAELLKSFLNPTSQREDSPIQKIAQKALDDLESTRLTFRVGDRKIVIREQVKKILDFLTNFKSVIGAAAAAEPSASLAWTGVMAALPFLENIVKQDESAAQGFERISFVMVRYALLEKDLLHEKSETSMSVSVEHSRVIESIKDRVIKVYAIVYEYQIRIVLQYAHGKPRRMIGDLVLHNDWKKMSTDIEEKDREIDRAVNTATHSSLRDELKRVDRSIRDAMSKVVELHKEISAKMDISILDRIPYVENAVFDSGVVGKQEGCLFGTQYDALSTIQAWAESPDGEPIFWLAGMAGTGKSTIAVTVARCLQSRETFFDRKPGLDDRTFLGATFFISREDPSRNTVKHVFPTIAKTLAVSFPDLREQISQNIYRDTTVGFKQLVEQMRNLISEPLDIVSKALLVTVRLIIIIDSVDECELSSEAQDLLRLLPSLGKFRLLDVRVLVVSRPEKYISEILDHEDFGVRVKKYFLEKIPRQIDDSDPDDITKFMQSRLEDITKRRQFAEGWCTNDAMSQLVERAGGLFIYAATTWRFLDATDDDEIQESRLQRLIEGTTGHGTPEARLDEIYLKVLMFPTREMSEDEKKVTFSKYRCILGIIALAFEPLSAVTIENLMPRKKSIRKTLEDFGSILEVPSDDQSPVSFHHLSFRDFLLSEERCGNEFSIDVPRVHTELFLKCLSILNESLHQDMCGLVHPGTLASDISKRRVNERIPQHTRYACLYWSRHLSKLSDFKPLSANLDDAGDVYKFLSTKFLHWLEVLSLLGEYHRAITVIEHLQSLSKPATSPKLSSFLQDAYRFVLSNTDTITQAPLQTYCSALIFSPTKSIIRARFLNLIPSWIARYPDWRDEWGSELMVLNERSYQFDISRDGETLVSADFQGTTTVWDITTGFETAKFHYPSKALHIVICRDKGETIITGTNMRFESIVASPTQDILASMSGDYTIQLWDLKSFKIMKQITFDEGAYSAFMPLVFSPCGQVLVAGCGNATPGGILMWNIKDQVERKILKHKKVVTAIAISPDGERVASSDRGESLKVWSKSTEDTQSEIEIEGFVLSIAWHPHKLWMLALGISRSSIQLCNIASAQAQMIRHIDLPGIVTVPGRGLAFSGRHSILASGDFSGYIRLWDAEIASPVIARKSIIRSIYFLSGDENTVLVVSQTSAEILDLVTGTRRIFHTDIRKVACSTAQDLFAFCLKNNTIQFWDGTLANLIGTFSEFTDVFFAKSNTLVVLLSHNKALLLENHTLNFRLQIDLPGEWVPDSGPIFTSQAIGLVTKSVEKGSEEIWLFRSDNGEVVPGFPHFTILSDSERRWTKQRVFMSPDGQLMIYKTTDENNCICFVVVKVEAGYKKAFLSVGGERICTSPEFSPTASHMMLGTHSGTIWMWDMKTMALVKQLTTGDHEITEIHCCTEERITVTILSNQELENQLWDVEKGQLLQKLKADKDYQLPSLFSNAKPEDQHFSFKEGWLPFPRGDNTAICSHLARRDPFLLDAQGGWIWQGNDRLLRLPPEFMALDFGLRVKARSGKGSAARVGRSMSLVIVLISPPLVSGFYVISLVTAISATFVF</sequence>
<keyword evidence="9" id="KW-1185">Reference proteome</keyword>
<protein>
    <recommendedName>
        <fullName evidence="10">NWD NACHT-NTPase N-terminal domain-containing protein</fullName>
    </recommendedName>
</protein>
<dbReference type="OrthoDB" id="538223at2759"/>
<reference evidence="8" key="2">
    <citation type="submission" date="2020-05" db="EMBL/GenBank/DDBJ databases">
        <authorList>
            <person name="Kim H.-S."/>
            <person name="Proctor R.H."/>
            <person name="Brown D.W."/>
        </authorList>
    </citation>
    <scope>NUCLEOTIDE SEQUENCE</scope>
    <source>
        <strain evidence="8">NRRL 45417</strain>
    </source>
</reference>
<evidence type="ECO:0000256" key="5">
    <source>
        <dbReference type="SAM" id="Phobius"/>
    </source>
</evidence>
<dbReference type="PANTHER" id="PTHR10039:SF17">
    <property type="entry name" value="FUNGAL STAND N-TERMINAL GOODBYE DOMAIN-CONTAINING PROTEIN-RELATED"/>
    <property type="match status" value="1"/>
</dbReference>
<feature type="domain" description="Nephrocystin 3-like N-terminal" evidence="7">
    <location>
        <begin position="428"/>
        <end position="601"/>
    </location>
</feature>
<evidence type="ECO:0008006" key="10">
    <source>
        <dbReference type="Google" id="ProtNLM"/>
    </source>
</evidence>
<dbReference type="PANTHER" id="PTHR10039">
    <property type="entry name" value="AMELOGENIN"/>
    <property type="match status" value="1"/>
</dbReference>
<dbReference type="Gene3D" id="2.130.10.10">
    <property type="entry name" value="YVTN repeat-like/Quinoprotein amine dehydrogenase"/>
    <property type="match status" value="3"/>
</dbReference>
<dbReference type="Pfam" id="PF17100">
    <property type="entry name" value="NACHT_N"/>
    <property type="match status" value="1"/>
</dbReference>
<dbReference type="InterPro" id="IPR019775">
    <property type="entry name" value="WD40_repeat_CS"/>
</dbReference>
<feature type="domain" description="NWD NACHT-NTPase N-terminal" evidence="6">
    <location>
        <begin position="117"/>
        <end position="350"/>
    </location>
</feature>
<dbReference type="InterPro" id="IPR031359">
    <property type="entry name" value="NACHT_N"/>
</dbReference>
<dbReference type="EMBL" id="JABFAI010000163">
    <property type="protein sequence ID" value="KAF4951958.1"/>
    <property type="molecule type" value="Genomic_DNA"/>
</dbReference>
<dbReference type="InterPro" id="IPR001680">
    <property type="entry name" value="WD40_rpt"/>
</dbReference>
<dbReference type="PROSITE" id="PS50294">
    <property type="entry name" value="WD_REPEATS_REGION"/>
    <property type="match status" value="1"/>
</dbReference>
<feature type="repeat" description="WD" evidence="3">
    <location>
        <begin position="1157"/>
        <end position="1198"/>
    </location>
</feature>
<dbReference type="SUPFAM" id="SSF52540">
    <property type="entry name" value="P-loop containing nucleoside triphosphate hydrolases"/>
    <property type="match status" value="1"/>
</dbReference>